<keyword evidence="2" id="KW-1185">Reference proteome</keyword>
<evidence type="ECO:0000313" key="2">
    <source>
        <dbReference type="Proteomes" id="UP001235939"/>
    </source>
</evidence>
<dbReference type="Proteomes" id="UP001235939">
    <property type="component" value="Chromosome 13"/>
</dbReference>
<evidence type="ECO:0008006" key="3">
    <source>
        <dbReference type="Google" id="ProtNLM"/>
    </source>
</evidence>
<accession>A0ABY6L5N8</accession>
<reference evidence="1 2" key="1">
    <citation type="submission" date="2022-01" db="EMBL/GenBank/DDBJ databases">
        <title>A chromosomal length assembly of Cordylochernes scorpioides.</title>
        <authorList>
            <person name="Zeh D."/>
            <person name="Zeh J."/>
        </authorList>
    </citation>
    <scope>NUCLEOTIDE SEQUENCE [LARGE SCALE GENOMIC DNA]</scope>
    <source>
        <strain evidence="1">IN4F17</strain>
        <tissue evidence="1">Whole Body</tissue>
    </source>
</reference>
<protein>
    <recommendedName>
        <fullName evidence="3">Reverse transcriptase zinc-binding domain-containing protein</fullName>
    </recommendedName>
</protein>
<name>A0ABY6L5N8_9ARAC</name>
<sequence length="237" mass="27650">MLCGEDPICTFCNSKLKNEITHYIFDCYALKEERRTLMLKTGQLWASLPSIIDNMTQNKYIATAFYGFHKSISQKKAKLERIDSSEYQRIIKRRFGNFLSRGHPSLRRWDFLRYNADITVQLALHALLHPVHQASARETYIGLYWTILLRYATLKGGISEMRFLKGDFDLHDKERPGKPSTATTDQNLDLVEEIVKNNRTITTYQLMKKLSISKEVFLNYFQILAIEKYAKNGCQSF</sequence>
<organism evidence="1 2">
    <name type="scientific">Cordylochernes scorpioides</name>
    <dbReference type="NCBI Taxonomy" id="51811"/>
    <lineage>
        <taxon>Eukaryota</taxon>
        <taxon>Metazoa</taxon>
        <taxon>Ecdysozoa</taxon>
        <taxon>Arthropoda</taxon>
        <taxon>Chelicerata</taxon>
        <taxon>Arachnida</taxon>
        <taxon>Pseudoscorpiones</taxon>
        <taxon>Cheliferoidea</taxon>
        <taxon>Chernetidae</taxon>
        <taxon>Cordylochernes</taxon>
    </lineage>
</organism>
<proteinExistence type="predicted"/>
<dbReference type="EMBL" id="CP092875">
    <property type="protein sequence ID" value="UYV76129.1"/>
    <property type="molecule type" value="Genomic_DNA"/>
</dbReference>
<gene>
    <name evidence="1" type="ORF">LAZ67_13002698</name>
</gene>
<evidence type="ECO:0000313" key="1">
    <source>
        <dbReference type="EMBL" id="UYV76129.1"/>
    </source>
</evidence>